<feature type="compositionally biased region" description="Basic and acidic residues" evidence="1">
    <location>
        <begin position="131"/>
        <end position="141"/>
    </location>
</feature>
<organism evidence="2 3">
    <name type="scientific">Rangifer tarandus platyrhynchus</name>
    <name type="common">Svalbard reindeer</name>
    <dbReference type="NCBI Taxonomy" id="3082113"/>
    <lineage>
        <taxon>Eukaryota</taxon>
        <taxon>Metazoa</taxon>
        <taxon>Chordata</taxon>
        <taxon>Craniata</taxon>
        <taxon>Vertebrata</taxon>
        <taxon>Euteleostomi</taxon>
        <taxon>Mammalia</taxon>
        <taxon>Eutheria</taxon>
        <taxon>Laurasiatheria</taxon>
        <taxon>Artiodactyla</taxon>
        <taxon>Ruminantia</taxon>
        <taxon>Pecora</taxon>
        <taxon>Cervidae</taxon>
        <taxon>Odocoileinae</taxon>
        <taxon>Rangifer</taxon>
    </lineage>
</organism>
<dbReference type="Proteomes" id="UP001176941">
    <property type="component" value="Chromosome 21"/>
</dbReference>
<reference evidence="2" key="1">
    <citation type="submission" date="2023-04" db="EMBL/GenBank/DDBJ databases">
        <authorList>
            <consortium name="ELIXIR-Norway"/>
        </authorList>
    </citation>
    <scope>NUCLEOTIDE SEQUENCE [LARGE SCALE GENOMIC DNA]</scope>
</reference>
<evidence type="ECO:0000313" key="2">
    <source>
        <dbReference type="EMBL" id="CAI9162472.1"/>
    </source>
</evidence>
<dbReference type="EMBL" id="OX459957">
    <property type="protein sequence ID" value="CAI9162472.1"/>
    <property type="molecule type" value="Genomic_DNA"/>
</dbReference>
<evidence type="ECO:0000256" key="1">
    <source>
        <dbReference type="SAM" id="MobiDB-lite"/>
    </source>
</evidence>
<evidence type="ECO:0000313" key="3">
    <source>
        <dbReference type="Proteomes" id="UP001176941"/>
    </source>
</evidence>
<proteinExistence type="predicted"/>
<feature type="region of interest" description="Disordered" evidence="1">
    <location>
        <begin position="97"/>
        <end position="141"/>
    </location>
</feature>
<protein>
    <submittedName>
        <fullName evidence="2">Uncharacterized protein</fullName>
    </submittedName>
</protein>
<gene>
    <name evidence="2" type="ORF">MRATA1EN1_LOCUS11434</name>
</gene>
<accession>A0ABN8YLL9</accession>
<name>A0ABN8YLL9_RANTA</name>
<feature type="region of interest" description="Disordered" evidence="1">
    <location>
        <begin position="1"/>
        <end position="73"/>
    </location>
</feature>
<keyword evidence="3" id="KW-1185">Reference proteome</keyword>
<sequence length="141" mass="15330">MTRGRAWRPATGLRPRCRQVSLAGALGPRAPRRLPQPRPAGSHPEAGRASPFERARRAWLHRPPPHVSSDSNHDSAITASAAWTGRFVPRIWLHLHGSRGERKAAEGKVSGGVRGSGHTRDSHHRAGRAPVPEEEKIGPGQ</sequence>